<keyword evidence="4 9" id="KW-0812">Transmembrane</keyword>
<evidence type="ECO:0000256" key="9">
    <source>
        <dbReference type="SAM" id="Phobius"/>
    </source>
</evidence>
<evidence type="ECO:0000256" key="7">
    <source>
        <dbReference type="ARBA" id="ARBA00023128"/>
    </source>
</evidence>
<dbReference type="EMBL" id="CALNXK010000051">
    <property type="protein sequence ID" value="CAH3132682.1"/>
    <property type="molecule type" value="Genomic_DNA"/>
</dbReference>
<organism evidence="10 11">
    <name type="scientific">Porites lobata</name>
    <dbReference type="NCBI Taxonomy" id="104759"/>
    <lineage>
        <taxon>Eukaryota</taxon>
        <taxon>Metazoa</taxon>
        <taxon>Cnidaria</taxon>
        <taxon>Anthozoa</taxon>
        <taxon>Hexacorallia</taxon>
        <taxon>Scleractinia</taxon>
        <taxon>Fungiina</taxon>
        <taxon>Poritidae</taxon>
        <taxon>Porites</taxon>
    </lineage>
</organism>
<evidence type="ECO:0000256" key="1">
    <source>
        <dbReference type="ARBA" id="ARBA00004448"/>
    </source>
</evidence>
<keyword evidence="8 9" id="KW-0472">Membrane</keyword>
<evidence type="ECO:0000313" key="10">
    <source>
        <dbReference type="EMBL" id="CAH3132682.1"/>
    </source>
</evidence>
<feature type="transmembrane region" description="Helical" evidence="9">
    <location>
        <begin position="126"/>
        <end position="150"/>
    </location>
</feature>
<feature type="transmembrane region" description="Helical" evidence="9">
    <location>
        <begin position="102"/>
        <end position="120"/>
    </location>
</feature>
<sequence>MFGTSRIATNCLLLRRSLQFKTFDGSSNSCFNCLCGRKLHVPSRSILMLSSSNFGCGRRHVRTVEETSRKSLSTLTPSPEESLLLYRFKWIKHLRFISRVKILHVAVVSALTWPMSYWYSSGIISFPTLVCAIAGAAGTTAGLVALSFFFRRVVGEISFHEDSQSVIISSLTFWGNRRNRILPLSSLVPLCDSGIDVKNTFHRLELYDSKDVYLLNLRHCKIFDEAFFSVTGLHVDQTAATLRK</sequence>
<dbReference type="PANTHER" id="PTHR13603">
    <property type="entry name" value="TRANSMEMBRANE PROTEIN 186"/>
    <property type="match status" value="1"/>
</dbReference>
<keyword evidence="11" id="KW-1185">Reference proteome</keyword>
<reference evidence="10 11" key="1">
    <citation type="submission" date="2022-05" db="EMBL/GenBank/DDBJ databases">
        <authorList>
            <consortium name="Genoscope - CEA"/>
            <person name="William W."/>
        </authorList>
    </citation>
    <scope>NUCLEOTIDE SEQUENCE [LARGE SCALE GENOMIC DNA]</scope>
</reference>
<comment type="subcellular location">
    <subcellularLocation>
        <location evidence="1">Mitochondrion inner membrane</location>
        <topology evidence="1">Multi-pass membrane protein</topology>
    </subcellularLocation>
</comment>
<evidence type="ECO:0000256" key="4">
    <source>
        <dbReference type="ARBA" id="ARBA00022692"/>
    </source>
</evidence>
<dbReference type="Proteomes" id="UP001159405">
    <property type="component" value="Unassembled WGS sequence"/>
</dbReference>
<keyword evidence="5" id="KW-0999">Mitochondrion inner membrane</keyword>
<accession>A0ABN8P4F9</accession>
<evidence type="ECO:0000256" key="2">
    <source>
        <dbReference type="ARBA" id="ARBA00007020"/>
    </source>
</evidence>
<evidence type="ECO:0000313" key="11">
    <source>
        <dbReference type="Proteomes" id="UP001159405"/>
    </source>
</evidence>
<keyword evidence="7" id="KW-0496">Mitochondrion</keyword>
<dbReference type="InterPro" id="IPR026571">
    <property type="entry name" value="Tmem186"/>
</dbReference>
<comment type="caution">
    <text evidence="10">The sequence shown here is derived from an EMBL/GenBank/DDBJ whole genome shotgun (WGS) entry which is preliminary data.</text>
</comment>
<dbReference type="PANTHER" id="PTHR13603:SF1">
    <property type="entry name" value="TRANSMEMBRANE PROTEIN 186"/>
    <property type="match status" value="1"/>
</dbReference>
<name>A0ABN8P4F9_9CNID</name>
<protein>
    <recommendedName>
        <fullName evidence="3">Transmembrane protein 186</fullName>
    </recommendedName>
</protein>
<comment type="similarity">
    <text evidence="2">Belongs to the TMEM186 family.</text>
</comment>
<evidence type="ECO:0000256" key="6">
    <source>
        <dbReference type="ARBA" id="ARBA00022989"/>
    </source>
</evidence>
<gene>
    <name evidence="10" type="ORF">PLOB_00036074</name>
</gene>
<evidence type="ECO:0000256" key="5">
    <source>
        <dbReference type="ARBA" id="ARBA00022792"/>
    </source>
</evidence>
<evidence type="ECO:0000256" key="8">
    <source>
        <dbReference type="ARBA" id="ARBA00023136"/>
    </source>
</evidence>
<evidence type="ECO:0000256" key="3">
    <source>
        <dbReference type="ARBA" id="ARBA00014604"/>
    </source>
</evidence>
<proteinExistence type="inferred from homology"/>
<keyword evidence="6 9" id="KW-1133">Transmembrane helix</keyword>